<evidence type="ECO:0000313" key="2">
    <source>
        <dbReference type="EMBL" id="KAH7083803.1"/>
    </source>
</evidence>
<feature type="region of interest" description="Disordered" evidence="1">
    <location>
        <begin position="1"/>
        <end position="63"/>
    </location>
</feature>
<reference evidence="2" key="1">
    <citation type="journal article" date="2021" name="Nat. Commun.">
        <title>Genetic determinants of endophytism in the Arabidopsis root mycobiome.</title>
        <authorList>
            <person name="Mesny F."/>
            <person name="Miyauchi S."/>
            <person name="Thiergart T."/>
            <person name="Pickel B."/>
            <person name="Atanasova L."/>
            <person name="Karlsson M."/>
            <person name="Huettel B."/>
            <person name="Barry K.W."/>
            <person name="Haridas S."/>
            <person name="Chen C."/>
            <person name="Bauer D."/>
            <person name="Andreopoulos W."/>
            <person name="Pangilinan J."/>
            <person name="LaButti K."/>
            <person name="Riley R."/>
            <person name="Lipzen A."/>
            <person name="Clum A."/>
            <person name="Drula E."/>
            <person name="Henrissat B."/>
            <person name="Kohler A."/>
            <person name="Grigoriev I.V."/>
            <person name="Martin F.M."/>
            <person name="Hacquard S."/>
        </authorList>
    </citation>
    <scope>NUCLEOTIDE SEQUENCE</scope>
    <source>
        <strain evidence="2">MPI-SDFR-AT-0120</strain>
    </source>
</reference>
<dbReference type="AlphaFoldDB" id="A0A8K0R1X5"/>
<dbReference type="EMBL" id="JAGMVJ010000013">
    <property type="protein sequence ID" value="KAH7083803.1"/>
    <property type="molecule type" value="Genomic_DNA"/>
</dbReference>
<protein>
    <submittedName>
        <fullName evidence="2">Uncharacterized protein</fullName>
    </submittedName>
</protein>
<dbReference type="Proteomes" id="UP000813461">
    <property type="component" value="Unassembled WGS sequence"/>
</dbReference>
<name>A0A8K0R1X5_9PLEO</name>
<feature type="region of interest" description="Disordered" evidence="1">
    <location>
        <begin position="180"/>
        <end position="213"/>
    </location>
</feature>
<feature type="compositionally biased region" description="Basic residues" evidence="1">
    <location>
        <begin position="30"/>
        <end position="41"/>
    </location>
</feature>
<accession>A0A8K0R1X5</accession>
<feature type="compositionally biased region" description="Low complexity" evidence="1">
    <location>
        <begin position="196"/>
        <end position="208"/>
    </location>
</feature>
<comment type="caution">
    <text evidence="2">The sequence shown here is derived from an EMBL/GenBank/DDBJ whole genome shotgun (WGS) entry which is preliminary data.</text>
</comment>
<proteinExistence type="predicted"/>
<feature type="compositionally biased region" description="Polar residues" evidence="1">
    <location>
        <begin position="286"/>
        <end position="295"/>
    </location>
</feature>
<gene>
    <name evidence="2" type="ORF">FB567DRAFT_499298</name>
</gene>
<feature type="region of interest" description="Disordered" evidence="1">
    <location>
        <begin position="97"/>
        <end position="123"/>
    </location>
</feature>
<organism evidence="2 3">
    <name type="scientific">Paraphoma chrysanthemicola</name>
    <dbReference type="NCBI Taxonomy" id="798071"/>
    <lineage>
        <taxon>Eukaryota</taxon>
        <taxon>Fungi</taxon>
        <taxon>Dikarya</taxon>
        <taxon>Ascomycota</taxon>
        <taxon>Pezizomycotina</taxon>
        <taxon>Dothideomycetes</taxon>
        <taxon>Pleosporomycetidae</taxon>
        <taxon>Pleosporales</taxon>
        <taxon>Pleosporineae</taxon>
        <taxon>Phaeosphaeriaceae</taxon>
        <taxon>Paraphoma</taxon>
    </lineage>
</organism>
<sequence>MGRPCQRRRESAAAQRKSKPNTKPAGPPPIRHKARQKAIHNARHDRGRGGRGGRPSRNQRSGNELEANADFISFASTGNNFNVLNSAGSRQHPIALDEDDSLEDGQITDEGSDDDSGSDSDMEDAGALTINVQVQQGNRGRAGRATAMYSLSEAMVVYRELHAAGFPLTRTMNAKRYGREEEEIHRRIEASQPVPSTSTATSRASTSRPQGQDTARDYIFDWGAHTGKPFKDVPENYLRTIAGNPILLDKHRGIKEAFDFHRPGMRRTGPPQRQQAAAKHLPVQAPTRQTRQQGSRGPPKVSWTNFKLPSGAHVGKKLNEVPENYLRTIEGMDHVMNKWVGLKDALHDFNTRTGRQGKVAG</sequence>
<keyword evidence="3" id="KW-1185">Reference proteome</keyword>
<dbReference type="OrthoDB" id="3769541at2759"/>
<feature type="region of interest" description="Disordered" evidence="1">
    <location>
        <begin position="263"/>
        <end position="308"/>
    </location>
</feature>
<evidence type="ECO:0000256" key="1">
    <source>
        <dbReference type="SAM" id="MobiDB-lite"/>
    </source>
</evidence>
<evidence type="ECO:0000313" key="3">
    <source>
        <dbReference type="Proteomes" id="UP000813461"/>
    </source>
</evidence>
<feature type="compositionally biased region" description="Basic and acidic residues" evidence="1">
    <location>
        <begin position="180"/>
        <end position="189"/>
    </location>
</feature>